<name>A0A922L2Q5_DERFA</name>
<comment type="caution">
    <text evidence="1">The sequence shown here is derived from an EMBL/GenBank/DDBJ whole genome shotgun (WGS) entry which is preliminary data.</text>
</comment>
<organism evidence="1 2">
    <name type="scientific">Dermatophagoides farinae</name>
    <name type="common">American house dust mite</name>
    <dbReference type="NCBI Taxonomy" id="6954"/>
    <lineage>
        <taxon>Eukaryota</taxon>
        <taxon>Metazoa</taxon>
        <taxon>Ecdysozoa</taxon>
        <taxon>Arthropoda</taxon>
        <taxon>Chelicerata</taxon>
        <taxon>Arachnida</taxon>
        <taxon>Acari</taxon>
        <taxon>Acariformes</taxon>
        <taxon>Sarcoptiformes</taxon>
        <taxon>Astigmata</taxon>
        <taxon>Psoroptidia</taxon>
        <taxon>Analgoidea</taxon>
        <taxon>Pyroglyphidae</taxon>
        <taxon>Dermatophagoidinae</taxon>
        <taxon>Dermatophagoides</taxon>
    </lineage>
</organism>
<dbReference type="Proteomes" id="UP000790347">
    <property type="component" value="Unassembled WGS sequence"/>
</dbReference>
<gene>
    <name evidence="1" type="ORF">DERF_009602</name>
</gene>
<dbReference type="AlphaFoldDB" id="A0A922L2Q5"/>
<sequence>MEKFHTLSIFFGLLNLWPKEKENDIQTTRHTYSPCGGNNLVSGVFNTNLFFDSLGESESLSFHMHTIVD</sequence>
<protein>
    <submittedName>
        <fullName evidence="1">Uncharacterized protein</fullName>
    </submittedName>
</protein>
<evidence type="ECO:0000313" key="2">
    <source>
        <dbReference type="Proteomes" id="UP000790347"/>
    </source>
</evidence>
<keyword evidence="2" id="KW-1185">Reference proteome</keyword>
<evidence type="ECO:0000313" key="1">
    <source>
        <dbReference type="EMBL" id="KAH9511131.1"/>
    </source>
</evidence>
<reference evidence="1" key="2">
    <citation type="journal article" date="2022" name="Res Sq">
        <title>Comparative Genomics Reveals Insights into the Divergent Evolution of Astigmatic Mites and Household Pest Adaptations.</title>
        <authorList>
            <person name="Xiong Q."/>
            <person name="Wan A.T.-Y."/>
            <person name="Liu X.-Y."/>
            <person name="Fung C.S.-H."/>
            <person name="Xiao X."/>
            <person name="Malainual N."/>
            <person name="Hou J."/>
            <person name="Wang L."/>
            <person name="Wang M."/>
            <person name="Yang K."/>
            <person name="Cui Y."/>
            <person name="Leung E."/>
            <person name="Nong W."/>
            <person name="Shin S.-K."/>
            <person name="Au S."/>
            <person name="Jeong K.Y."/>
            <person name="Chew F.T."/>
            <person name="Hui J."/>
            <person name="Leung T.F."/>
            <person name="Tungtrongchitr A."/>
            <person name="Zhong N."/>
            <person name="Liu Z."/>
            <person name="Tsui S."/>
        </authorList>
    </citation>
    <scope>NUCLEOTIDE SEQUENCE</scope>
    <source>
        <strain evidence="1">Derf</strain>
        <tissue evidence="1">Whole organism</tissue>
    </source>
</reference>
<reference evidence="1" key="1">
    <citation type="submission" date="2013-05" db="EMBL/GenBank/DDBJ databases">
        <authorList>
            <person name="Yim A.K.Y."/>
            <person name="Chan T.F."/>
            <person name="Ji K.M."/>
            <person name="Liu X.Y."/>
            <person name="Zhou J.W."/>
            <person name="Li R.Q."/>
            <person name="Yang K.Y."/>
            <person name="Li J."/>
            <person name="Li M."/>
            <person name="Law P.T.W."/>
            <person name="Wu Y.L."/>
            <person name="Cai Z.L."/>
            <person name="Qin H."/>
            <person name="Bao Y."/>
            <person name="Leung R.K.K."/>
            <person name="Ng P.K.S."/>
            <person name="Zou J."/>
            <person name="Zhong X.J."/>
            <person name="Ran P.X."/>
            <person name="Zhong N.S."/>
            <person name="Liu Z.G."/>
            <person name="Tsui S.K.W."/>
        </authorList>
    </citation>
    <scope>NUCLEOTIDE SEQUENCE</scope>
    <source>
        <strain evidence="1">Derf</strain>
        <tissue evidence="1">Whole organism</tissue>
    </source>
</reference>
<proteinExistence type="predicted"/>
<dbReference type="EMBL" id="ASGP02000004">
    <property type="protein sequence ID" value="KAH9511131.1"/>
    <property type="molecule type" value="Genomic_DNA"/>
</dbReference>
<accession>A0A922L2Q5</accession>